<comment type="caution">
    <text evidence="5">The sequence shown here is derived from an EMBL/GenBank/DDBJ whole genome shotgun (WGS) entry which is preliminary data.</text>
</comment>
<dbReference type="GeneID" id="43599411"/>
<proteinExistence type="inferred from homology"/>
<evidence type="ECO:0000313" key="6">
    <source>
        <dbReference type="Proteomes" id="UP000254866"/>
    </source>
</evidence>
<dbReference type="Gene3D" id="3.40.50.720">
    <property type="entry name" value="NAD(P)-binding Rossmann-like Domain"/>
    <property type="match status" value="1"/>
</dbReference>
<reference evidence="5 6" key="1">
    <citation type="journal article" date="2018" name="IMA Fungus">
        <title>IMA Genome-F 9: Draft genome sequence of Annulohypoxylon stygium, Aspergillus mulundensis, Berkeleyomyces basicola (syn. Thielaviopsis basicola), Ceratocystis smalleyi, two Cercospora beticola strains, Coleophoma cylindrospora, Fusarium fracticaudum, Phialophora cf. hyalina, and Morchella septimelata.</title>
        <authorList>
            <person name="Wingfield B.D."/>
            <person name="Bills G.F."/>
            <person name="Dong Y."/>
            <person name="Huang W."/>
            <person name="Nel W.J."/>
            <person name="Swalarsk-Parry B.S."/>
            <person name="Vaghefi N."/>
            <person name="Wilken P.M."/>
            <person name="An Z."/>
            <person name="de Beer Z.W."/>
            <person name="De Vos L."/>
            <person name="Chen L."/>
            <person name="Duong T.A."/>
            <person name="Gao Y."/>
            <person name="Hammerbacher A."/>
            <person name="Kikkert J.R."/>
            <person name="Li Y."/>
            <person name="Li H."/>
            <person name="Li K."/>
            <person name="Li Q."/>
            <person name="Liu X."/>
            <person name="Ma X."/>
            <person name="Naidoo K."/>
            <person name="Pethybridge S.J."/>
            <person name="Sun J."/>
            <person name="Steenkamp E.T."/>
            <person name="van der Nest M.A."/>
            <person name="van Wyk S."/>
            <person name="Wingfield M.J."/>
            <person name="Xiong C."/>
            <person name="Yue Q."/>
            <person name="Zhang X."/>
        </authorList>
    </citation>
    <scope>NUCLEOTIDE SEQUENCE [LARGE SCALE GENOMIC DNA]</scope>
    <source>
        <strain evidence="5 6">BP 5553</strain>
    </source>
</reference>
<dbReference type="PANTHER" id="PTHR44169:SF6">
    <property type="entry name" value="NADPH-DEPENDENT 1-ACYLDIHYDROXYACETONE PHOSPHATE REDUCTASE"/>
    <property type="match status" value="1"/>
</dbReference>
<dbReference type="InterPro" id="IPR020904">
    <property type="entry name" value="Sc_DH/Rdtase_CS"/>
</dbReference>
<gene>
    <name evidence="5" type="ORF">BP5553_06562</name>
</gene>
<dbReference type="GO" id="GO:0005783">
    <property type="term" value="C:endoplasmic reticulum"/>
    <property type="evidence" value="ECO:0007669"/>
    <property type="project" value="TreeGrafter"/>
</dbReference>
<evidence type="ECO:0000256" key="4">
    <source>
        <dbReference type="RuleBase" id="RU000363"/>
    </source>
</evidence>
<evidence type="ECO:0000313" key="5">
    <source>
        <dbReference type="EMBL" id="RDL35950.1"/>
    </source>
</evidence>
<comment type="similarity">
    <text evidence="1 4">Belongs to the short-chain dehydrogenases/reductases (SDR) family.</text>
</comment>
<dbReference type="RefSeq" id="XP_031868606.1">
    <property type="nucleotide sequence ID" value="XM_032015185.1"/>
</dbReference>
<keyword evidence="2" id="KW-0521">NADP</keyword>
<evidence type="ECO:0000256" key="2">
    <source>
        <dbReference type="ARBA" id="ARBA00022857"/>
    </source>
</evidence>
<dbReference type="GO" id="GO:0005811">
    <property type="term" value="C:lipid droplet"/>
    <property type="evidence" value="ECO:0007669"/>
    <property type="project" value="TreeGrafter"/>
</dbReference>
<keyword evidence="3" id="KW-0560">Oxidoreductase</keyword>
<protein>
    <submittedName>
        <fullName evidence="5">Uncharacterized protein</fullName>
    </submittedName>
</protein>
<dbReference type="SUPFAM" id="SSF51735">
    <property type="entry name" value="NAD(P)-binding Rossmann-fold domains"/>
    <property type="match status" value="1"/>
</dbReference>
<dbReference type="AlphaFoldDB" id="A0A370TK98"/>
<dbReference type="GO" id="GO:0006654">
    <property type="term" value="P:phosphatidic acid biosynthetic process"/>
    <property type="evidence" value="ECO:0007669"/>
    <property type="project" value="TreeGrafter"/>
</dbReference>
<dbReference type="Proteomes" id="UP000254866">
    <property type="component" value="Unassembled WGS sequence"/>
</dbReference>
<dbReference type="FunFam" id="3.40.50.720:FF:000261">
    <property type="entry name" value="NADPH-dependent 1-acyldihydroxyacetone phosphate reductase"/>
    <property type="match status" value="1"/>
</dbReference>
<dbReference type="Pfam" id="PF00106">
    <property type="entry name" value="adh_short"/>
    <property type="match status" value="1"/>
</dbReference>
<organism evidence="5 6">
    <name type="scientific">Venustampulla echinocandica</name>
    <dbReference type="NCBI Taxonomy" id="2656787"/>
    <lineage>
        <taxon>Eukaryota</taxon>
        <taxon>Fungi</taxon>
        <taxon>Dikarya</taxon>
        <taxon>Ascomycota</taxon>
        <taxon>Pezizomycotina</taxon>
        <taxon>Leotiomycetes</taxon>
        <taxon>Helotiales</taxon>
        <taxon>Pleuroascaceae</taxon>
        <taxon>Venustampulla</taxon>
    </lineage>
</organism>
<dbReference type="GO" id="GO:0000140">
    <property type="term" value="F:acylglycerone-phosphate reductase (NADP+) activity"/>
    <property type="evidence" value="ECO:0007669"/>
    <property type="project" value="TreeGrafter"/>
</dbReference>
<dbReference type="EMBL" id="NPIC01000005">
    <property type="protein sequence ID" value="RDL35950.1"/>
    <property type="molecule type" value="Genomic_DNA"/>
</dbReference>
<name>A0A370TK98_9HELO</name>
<sequence length="291" mass="31770">MSAVERKKTVVITGCAPGGIGNALAREFHANGLHVIATARSRSAITDLEDIGMTTVSLDVTSEESIAMARKEVEELVQGRGLDMLVNNAGRNLTLPALDVPLSEARLTFETNFFAVVAITQAFTPLLITASPSLILNIGSVAAIVPYVFGSVYNASKAALHAYSNTLRLELEPYGVRVMVVVTGGVKSRIARTERVLPEGSLYTAIEGEFERRVSHSQEEAMDTVEYARGVVREALKSAPKKWFWRGNKAGIIEFVHRWLGGWVFDLVLPRMFGLVKLRRMLAGKGERKGV</sequence>
<accession>A0A370TK98</accession>
<evidence type="ECO:0000256" key="3">
    <source>
        <dbReference type="ARBA" id="ARBA00023002"/>
    </source>
</evidence>
<dbReference type="GO" id="GO:0019433">
    <property type="term" value="P:triglyceride catabolic process"/>
    <property type="evidence" value="ECO:0007669"/>
    <property type="project" value="TreeGrafter"/>
</dbReference>
<dbReference type="PANTHER" id="PTHR44169">
    <property type="entry name" value="NADPH-DEPENDENT 1-ACYLDIHYDROXYACETONE PHOSPHATE REDUCTASE"/>
    <property type="match status" value="1"/>
</dbReference>
<dbReference type="STRING" id="2656787.A0A370TK98"/>
<dbReference type="OrthoDB" id="2102561at2759"/>
<dbReference type="InterPro" id="IPR002347">
    <property type="entry name" value="SDR_fam"/>
</dbReference>
<keyword evidence="6" id="KW-1185">Reference proteome</keyword>
<dbReference type="GO" id="GO:0004806">
    <property type="term" value="F:triacylglycerol lipase activity"/>
    <property type="evidence" value="ECO:0007669"/>
    <property type="project" value="TreeGrafter"/>
</dbReference>
<dbReference type="CDD" id="cd05374">
    <property type="entry name" value="17beta-HSD-like_SDR_c"/>
    <property type="match status" value="1"/>
</dbReference>
<evidence type="ECO:0000256" key="1">
    <source>
        <dbReference type="ARBA" id="ARBA00006484"/>
    </source>
</evidence>
<dbReference type="PRINTS" id="PR00081">
    <property type="entry name" value="GDHRDH"/>
</dbReference>
<dbReference type="PRINTS" id="PR00080">
    <property type="entry name" value="SDRFAMILY"/>
</dbReference>
<dbReference type="InterPro" id="IPR036291">
    <property type="entry name" value="NAD(P)-bd_dom_sf"/>
</dbReference>
<dbReference type="PROSITE" id="PS00061">
    <property type="entry name" value="ADH_SHORT"/>
    <property type="match status" value="1"/>
</dbReference>